<feature type="compositionally biased region" description="Polar residues" evidence="1">
    <location>
        <begin position="151"/>
        <end position="165"/>
    </location>
</feature>
<feature type="compositionally biased region" description="Basic and acidic residues" evidence="1">
    <location>
        <begin position="7"/>
        <end position="16"/>
    </location>
</feature>
<dbReference type="RefSeq" id="XP_007272268.1">
    <property type="nucleotide sequence ID" value="XM_007272206.1"/>
</dbReference>
<dbReference type="KEGG" id="fme:FOMMEDRAFT_163200"/>
<evidence type="ECO:0000313" key="3">
    <source>
        <dbReference type="Proteomes" id="UP000053630"/>
    </source>
</evidence>
<dbReference type="AlphaFoldDB" id="R7SIN3"/>
<dbReference type="GeneID" id="18675984"/>
<feature type="compositionally biased region" description="Polar residues" evidence="1">
    <location>
        <begin position="242"/>
        <end position="265"/>
    </location>
</feature>
<feature type="compositionally biased region" description="Basic residues" evidence="1">
    <location>
        <begin position="181"/>
        <end position="198"/>
    </location>
</feature>
<feature type="region of interest" description="Disordered" evidence="1">
    <location>
        <begin position="1"/>
        <end position="479"/>
    </location>
</feature>
<feature type="compositionally biased region" description="Acidic residues" evidence="1">
    <location>
        <begin position="401"/>
        <end position="428"/>
    </location>
</feature>
<name>R7SIN3_FOMME</name>
<proteinExistence type="predicted"/>
<dbReference type="Proteomes" id="UP000053630">
    <property type="component" value="Unassembled WGS sequence"/>
</dbReference>
<feature type="compositionally biased region" description="Polar residues" evidence="1">
    <location>
        <begin position="106"/>
        <end position="131"/>
    </location>
</feature>
<feature type="compositionally biased region" description="Low complexity" evidence="1">
    <location>
        <begin position="18"/>
        <end position="33"/>
    </location>
</feature>
<feature type="compositionally biased region" description="Basic and acidic residues" evidence="1">
    <location>
        <begin position="451"/>
        <end position="465"/>
    </location>
</feature>
<sequence length="572" mass="62597">MDNEDDPIVKAYKERGCQSQPTQHTHPTPRTSPLPTHNNNSSEQLPPVEVTSNDTTSLTHTRHSRDSHSGINVETIGREGIAGFDDGAEGSVNVHANASSTSTSSHGALQPNTIKEDQPSSTGLTSSNPKTVQAAHVVEKKRKRNAKVLDSQPQASGSSTESPQNSREELPGVSSLPPPKPKARKKRGHGWTRRKIRRATTQGCAVRVGGKRPVEGVDGEEDEARPTKRRRISEEAVAGPSNARSMSLDNTIGATNIRQLRSRSIVSPADPANEGSDEGNRTTRSSSPDRASERPTLEDTLENEVDFTLIKTEDEEEDHLWDTPPPRDLSLLMPEYELVTEDTSRFDSNRSTPELTTGRDGSHRDRSESAGSTPVGTPRAQSADVQSFDRSLVIVLPGTMEEAEPPDELMDVRDEGEDEDEDEGEDDVSVSSVPVDRRRSRAPSPPSLPPRPEEDAYDQERDHSTPRLRPGVGNVSTDFGIDHRQQSVCSLLDKRYPPFVRVFRSVYQQLDSVLRCNSELNDIVGSPYNNVGDSPSLLSARFSLLSAVPLPRPHPSSFLVLPRMLALGPLCT</sequence>
<evidence type="ECO:0000313" key="2">
    <source>
        <dbReference type="EMBL" id="EJC97469.1"/>
    </source>
</evidence>
<dbReference type="EMBL" id="JH718368">
    <property type="protein sequence ID" value="EJC97469.1"/>
    <property type="molecule type" value="Genomic_DNA"/>
</dbReference>
<feature type="compositionally biased region" description="Polar residues" evidence="1">
    <location>
        <begin position="369"/>
        <end position="389"/>
    </location>
</feature>
<evidence type="ECO:0000256" key="1">
    <source>
        <dbReference type="SAM" id="MobiDB-lite"/>
    </source>
</evidence>
<organism evidence="2 3">
    <name type="scientific">Fomitiporia mediterranea (strain MF3/22)</name>
    <name type="common">Grapevine white-rot fungus</name>
    <dbReference type="NCBI Taxonomy" id="694068"/>
    <lineage>
        <taxon>Eukaryota</taxon>
        <taxon>Fungi</taxon>
        <taxon>Dikarya</taxon>
        <taxon>Basidiomycota</taxon>
        <taxon>Agaricomycotina</taxon>
        <taxon>Agaricomycetes</taxon>
        <taxon>Hymenochaetales</taxon>
        <taxon>Hymenochaetaceae</taxon>
        <taxon>Fomitiporia</taxon>
    </lineage>
</organism>
<accession>R7SIN3</accession>
<protein>
    <submittedName>
        <fullName evidence="2">Uncharacterized protein</fullName>
    </submittedName>
</protein>
<feature type="compositionally biased region" description="Polar residues" evidence="1">
    <location>
        <begin position="34"/>
        <end position="59"/>
    </location>
</feature>
<reference evidence="3" key="1">
    <citation type="journal article" date="2012" name="Science">
        <title>The Paleozoic origin of enzymatic lignin decomposition reconstructed from 31 fungal genomes.</title>
        <authorList>
            <person name="Floudas D."/>
            <person name="Binder M."/>
            <person name="Riley R."/>
            <person name="Barry K."/>
            <person name="Blanchette R.A."/>
            <person name="Henrissat B."/>
            <person name="Martinez A.T."/>
            <person name="Otillar R."/>
            <person name="Spatafora J.W."/>
            <person name="Yadav J.S."/>
            <person name="Aerts A."/>
            <person name="Benoit I."/>
            <person name="Boyd A."/>
            <person name="Carlson A."/>
            <person name="Copeland A."/>
            <person name="Coutinho P.M."/>
            <person name="de Vries R.P."/>
            <person name="Ferreira P."/>
            <person name="Findley K."/>
            <person name="Foster B."/>
            <person name="Gaskell J."/>
            <person name="Glotzer D."/>
            <person name="Gorecki P."/>
            <person name="Heitman J."/>
            <person name="Hesse C."/>
            <person name="Hori C."/>
            <person name="Igarashi K."/>
            <person name="Jurgens J.A."/>
            <person name="Kallen N."/>
            <person name="Kersten P."/>
            <person name="Kohler A."/>
            <person name="Kuees U."/>
            <person name="Kumar T.K.A."/>
            <person name="Kuo A."/>
            <person name="LaButti K."/>
            <person name="Larrondo L.F."/>
            <person name="Lindquist E."/>
            <person name="Ling A."/>
            <person name="Lombard V."/>
            <person name="Lucas S."/>
            <person name="Lundell T."/>
            <person name="Martin R."/>
            <person name="McLaughlin D.J."/>
            <person name="Morgenstern I."/>
            <person name="Morin E."/>
            <person name="Murat C."/>
            <person name="Nagy L.G."/>
            <person name="Nolan M."/>
            <person name="Ohm R.A."/>
            <person name="Patyshakuliyeva A."/>
            <person name="Rokas A."/>
            <person name="Ruiz-Duenas F.J."/>
            <person name="Sabat G."/>
            <person name="Salamov A."/>
            <person name="Samejima M."/>
            <person name="Schmutz J."/>
            <person name="Slot J.C."/>
            <person name="St John F."/>
            <person name="Stenlid J."/>
            <person name="Sun H."/>
            <person name="Sun S."/>
            <person name="Syed K."/>
            <person name="Tsang A."/>
            <person name="Wiebenga A."/>
            <person name="Young D."/>
            <person name="Pisabarro A."/>
            <person name="Eastwood D.C."/>
            <person name="Martin F."/>
            <person name="Cullen D."/>
            <person name="Grigoriev I.V."/>
            <person name="Hibbett D.S."/>
        </authorList>
    </citation>
    <scope>NUCLEOTIDE SEQUENCE [LARGE SCALE GENOMIC DNA]</scope>
    <source>
        <strain evidence="3">MF3/22</strain>
    </source>
</reference>
<gene>
    <name evidence="2" type="ORF">FOMMEDRAFT_163200</name>
</gene>
<keyword evidence="3" id="KW-1185">Reference proteome</keyword>